<dbReference type="Gene3D" id="3.30.420.40">
    <property type="match status" value="1"/>
</dbReference>
<evidence type="ECO:0000313" key="7">
    <source>
        <dbReference type="Proteomes" id="UP001500403"/>
    </source>
</evidence>
<organism evidence="6 7">
    <name type="scientific">Streptomyces enissocaesilis</name>
    <dbReference type="NCBI Taxonomy" id="332589"/>
    <lineage>
        <taxon>Bacteria</taxon>
        <taxon>Bacillati</taxon>
        <taxon>Actinomycetota</taxon>
        <taxon>Actinomycetes</taxon>
        <taxon>Kitasatosporales</taxon>
        <taxon>Streptomycetaceae</taxon>
        <taxon>Streptomyces</taxon>
        <taxon>Streptomyces rochei group</taxon>
    </lineage>
</organism>
<feature type="region of interest" description="Disordered" evidence="4">
    <location>
        <begin position="188"/>
        <end position="229"/>
    </location>
</feature>
<comment type="similarity">
    <text evidence="1">Belongs to the FGGY kinase family.</text>
</comment>
<reference evidence="6 7" key="1">
    <citation type="journal article" date="2019" name="Int. J. Syst. Evol. Microbiol.">
        <title>The Global Catalogue of Microorganisms (GCM) 10K type strain sequencing project: providing services to taxonomists for standard genome sequencing and annotation.</title>
        <authorList>
            <consortium name="The Broad Institute Genomics Platform"/>
            <consortium name="The Broad Institute Genome Sequencing Center for Infectious Disease"/>
            <person name="Wu L."/>
            <person name="Ma J."/>
        </authorList>
    </citation>
    <scope>NUCLEOTIDE SEQUENCE [LARGE SCALE GENOMIC DNA]</scope>
    <source>
        <strain evidence="6 7">JCM 9088</strain>
    </source>
</reference>
<evidence type="ECO:0000256" key="3">
    <source>
        <dbReference type="ARBA" id="ARBA00022777"/>
    </source>
</evidence>
<keyword evidence="3" id="KW-0418">Kinase</keyword>
<dbReference type="Pfam" id="PF00370">
    <property type="entry name" value="FGGY_N"/>
    <property type="match status" value="1"/>
</dbReference>
<proteinExistence type="inferred from homology"/>
<name>A0ABN3XHY5_9ACTN</name>
<dbReference type="EMBL" id="BAAAUD010000047">
    <property type="protein sequence ID" value="GAA2956464.1"/>
    <property type="molecule type" value="Genomic_DNA"/>
</dbReference>
<evidence type="ECO:0000256" key="4">
    <source>
        <dbReference type="SAM" id="MobiDB-lite"/>
    </source>
</evidence>
<dbReference type="Proteomes" id="UP001500403">
    <property type="component" value="Unassembled WGS sequence"/>
</dbReference>
<evidence type="ECO:0000256" key="1">
    <source>
        <dbReference type="ARBA" id="ARBA00009156"/>
    </source>
</evidence>
<dbReference type="InterPro" id="IPR050406">
    <property type="entry name" value="FGGY_Carb_Kinase"/>
</dbReference>
<evidence type="ECO:0000259" key="5">
    <source>
        <dbReference type="Pfam" id="PF00370"/>
    </source>
</evidence>
<sequence>MPEVPEVPGTLYVGVDVGTSLVKAAAFDASGREVAVESRPVALDVREGRVEQDMDEVYAAVVDVLATLTASVPGPDGSAAVELAGLTGQGDGVWLVDARGQPVRPAISWMDGRAHALLDEWMASGVFTAVYRRTGSAMFPGCPGPVLAWLDHRVNPARPPRGVPARRIPPRHRARGLRGRLRGVRAALRARRRRGRDRLPGPGGPGEGGRRVPGPTDDRGLIVSEHSCC</sequence>
<dbReference type="InterPro" id="IPR043129">
    <property type="entry name" value="ATPase_NBD"/>
</dbReference>
<gene>
    <name evidence="6" type="ORF">GCM10010446_46970</name>
</gene>
<evidence type="ECO:0000256" key="2">
    <source>
        <dbReference type="ARBA" id="ARBA00022679"/>
    </source>
</evidence>
<keyword evidence="2" id="KW-0808">Transferase</keyword>
<evidence type="ECO:0000313" key="6">
    <source>
        <dbReference type="EMBL" id="GAA2956464.1"/>
    </source>
</evidence>
<keyword evidence="7" id="KW-1185">Reference proteome</keyword>
<feature type="domain" description="Carbohydrate kinase FGGY N-terminal" evidence="5">
    <location>
        <begin position="11"/>
        <end position="153"/>
    </location>
</feature>
<protein>
    <recommendedName>
        <fullName evidence="5">Carbohydrate kinase FGGY N-terminal domain-containing protein</fullName>
    </recommendedName>
</protein>
<dbReference type="InterPro" id="IPR018484">
    <property type="entry name" value="FGGY_N"/>
</dbReference>
<dbReference type="SUPFAM" id="SSF53067">
    <property type="entry name" value="Actin-like ATPase domain"/>
    <property type="match status" value="1"/>
</dbReference>
<dbReference type="PANTHER" id="PTHR43095:SF3">
    <property type="entry name" value="L-XYLULOSE_3-KETO-L-GULONATE KINASE"/>
    <property type="match status" value="1"/>
</dbReference>
<dbReference type="PANTHER" id="PTHR43095">
    <property type="entry name" value="SUGAR KINASE"/>
    <property type="match status" value="1"/>
</dbReference>
<accession>A0ABN3XHY5</accession>
<comment type="caution">
    <text evidence="6">The sequence shown here is derived from an EMBL/GenBank/DDBJ whole genome shotgun (WGS) entry which is preliminary data.</text>
</comment>